<dbReference type="InterPro" id="IPR011990">
    <property type="entry name" value="TPR-like_helical_dom_sf"/>
</dbReference>
<dbReference type="GO" id="GO:0005737">
    <property type="term" value="C:cytoplasm"/>
    <property type="evidence" value="ECO:0007669"/>
    <property type="project" value="TreeGrafter"/>
</dbReference>
<evidence type="ECO:0000256" key="5">
    <source>
        <dbReference type="SAM" id="SignalP"/>
    </source>
</evidence>
<feature type="chain" id="PRO_5042037899" description="Tetratricopeptide repeat protein 17" evidence="5">
    <location>
        <begin position="23"/>
        <end position="1176"/>
    </location>
</feature>
<dbReference type="AlphaFoldDB" id="A0AAD8A9P3"/>
<feature type="non-terminal residue" evidence="6">
    <location>
        <position position="1"/>
    </location>
</feature>
<name>A0AAD8A9P3_DIPPU</name>
<feature type="compositionally biased region" description="Acidic residues" evidence="4">
    <location>
        <begin position="470"/>
        <end position="479"/>
    </location>
</feature>
<evidence type="ECO:0000256" key="4">
    <source>
        <dbReference type="SAM" id="MobiDB-lite"/>
    </source>
</evidence>
<gene>
    <name evidence="6" type="ORF">L9F63_013674</name>
</gene>
<evidence type="ECO:0000313" key="7">
    <source>
        <dbReference type="Proteomes" id="UP001233999"/>
    </source>
</evidence>
<feature type="signal peptide" evidence="5">
    <location>
        <begin position="1"/>
        <end position="22"/>
    </location>
</feature>
<dbReference type="GO" id="GO:0015629">
    <property type="term" value="C:actin cytoskeleton"/>
    <property type="evidence" value="ECO:0007669"/>
    <property type="project" value="TreeGrafter"/>
</dbReference>
<evidence type="ECO:0000256" key="2">
    <source>
        <dbReference type="ARBA" id="ARBA00022803"/>
    </source>
</evidence>
<dbReference type="Pfam" id="PF07719">
    <property type="entry name" value="TPR_2"/>
    <property type="match status" value="1"/>
</dbReference>
<keyword evidence="1" id="KW-0677">Repeat</keyword>
<feature type="repeat" description="TPR" evidence="3">
    <location>
        <begin position="276"/>
        <end position="309"/>
    </location>
</feature>
<dbReference type="SMART" id="SM00028">
    <property type="entry name" value="TPR"/>
    <property type="match status" value="6"/>
</dbReference>
<evidence type="ECO:0000313" key="6">
    <source>
        <dbReference type="EMBL" id="KAJ9595008.1"/>
    </source>
</evidence>
<feature type="region of interest" description="Disordered" evidence="4">
    <location>
        <begin position="438"/>
        <end position="488"/>
    </location>
</feature>
<comment type="caution">
    <text evidence="6">The sequence shown here is derived from an EMBL/GenBank/DDBJ whole genome shotgun (WGS) entry which is preliminary data.</text>
</comment>
<dbReference type="InterPro" id="IPR013105">
    <property type="entry name" value="TPR_2"/>
</dbReference>
<dbReference type="PROSITE" id="PS50005">
    <property type="entry name" value="TPR"/>
    <property type="match status" value="2"/>
</dbReference>
<dbReference type="EMBL" id="JASPKZ010002699">
    <property type="protein sequence ID" value="KAJ9595008.1"/>
    <property type="molecule type" value="Genomic_DNA"/>
</dbReference>
<evidence type="ECO:0008006" key="8">
    <source>
        <dbReference type="Google" id="ProtNLM"/>
    </source>
</evidence>
<evidence type="ECO:0000256" key="3">
    <source>
        <dbReference type="PROSITE-ProRule" id="PRU00339"/>
    </source>
</evidence>
<organism evidence="6 7">
    <name type="scientific">Diploptera punctata</name>
    <name type="common">Pacific beetle cockroach</name>
    <dbReference type="NCBI Taxonomy" id="6984"/>
    <lineage>
        <taxon>Eukaryota</taxon>
        <taxon>Metazoa</taxon>
        <taxon>Ecdysozoa</taxon>
        <taxon>Arthropoda</taxon>
        <taxon>Hexapoda</taxon>
        <taxon>Insecta</taxon>
        <taxon>Pterygota</taxon>
        <taxon>Neoptera</taxon>
        <taxon>Polyneoptera</taxon>
        <taxon>Dictyoptera</taxon>
        <taxon>Blattodea</taxon>
        <taxon>Blaberoidea</taxon>
        <taxon>Blaberidae</taxon>
        <taxon>Diplopterinae</taxon>
        <taxon>Diploptera</taxon>
    </lineage>
</organism>
<dbReference type="Gene3D" id="1.25.40.10">
    <property type="entry name" value="Tetratricopeptide repeat domain"/>
    <property type="match status" value="3"/>
</dbReference>
<sequence length="1176" mass="129683">MVKLKSWKVFTVLFEIFLGISASTHWVVTENGRVQSQLDSAFHLRRPYDLLALLEQEKRVKSIDTLYKELVSRKAAIDEQWASLEGATDLEARLYSHDSDCLRAGRPLSDTDLYPSLAGDIRDRIRLDLYLPSDLPPDAPSSPSCAQTSALDFSMHAFEHLHAMVVRANLSSGPELSLVAAVLGDRDIVQFGRQVAVGLQRNSTSWLHHNLASIYWRIRGDASNAIECARKAVHFAPRQFRDLALLNLGAIFHQARFPAEAAIILHAAVDHAPLMAPSHFLLGNVYAILGDYNRSIACYDNAVKLRPALDQVIRTKHSVLCHRKLEKGLLDLHESLQFILGELHDYHSKQEQWLKHQEKLIWEQAPLDVRLLGQDHGSLTAMLNNRGQSCMQRIQDGRPVLSCDVNSESQLLAHSLQIDITLSLQMLLKNVESQAKKISEQMSRRGHLPPEQMSADEPAAATEAPHEVEDVQEQVSEADSDNKYHSPTVAPVYPEILEESLKSKDGIYEEEDWPTQEECTALASPDNFPPVFLPPENKGFEVHLYLGELIELPAGTEHSLPWYPPLCSSSGEDSDMDMYFPATLTRDGLLDVPGREMSLKPLLSKYVSEGSSMAEEEIGQRILTAINKGVGPSWLLQTLASLYWRVRGNSRNAMDCLRSALPTVPKEFRDIVLVSLGSLFHKLGYLDAALKVALEALTVNTVEPSTHFLLASVLAGKGNYTGAALHLKQVLKVDSEFLESSQVEKHLRAVSCRHKFSDSHSTTSTQEVSEEMCGTSNVGGKPFDVLNGLEGLKEGETVLCSPDGEQCRAVQCFSANHDTGGIVTLEPATVSRLLALGAGGQCGDSHGLLGNLLAVESGRPHWSSPSISEHLDETELERMGDDGTVPKQFHLRISLGDEGSLRSAPPLGDFYVPVSLTDDPLPDTLLHVYDKTGTYPLSPGECDRIRSVDWDKLATAWYSASVRHIRVGSQLPSLTRGMKQEPLQPHCELSFPPSPVTMDHIAAVRLRHRLRLSPEPGVAEWLGVLAGDENSSAQELGTRIALALQENATSWVLATAAALYWRVVGHADQAITCLQQALQLAPTPDRDIPLVNLATMLHRAGFYSDALTIANVALEVAPKFEVTHFTVANIHASIGDLEKAISFYRSSLALRPGFEPARSRLQSILCSLLFDSHSFI</sequence>
<dbReference type="SUPFAM" id="SSF48452">
    <property type="entry name" value="TPR-like"/>
    <property type="match status" value="1"/>
</dbReference>
<dbReference type="PANTHER" id="PTHR16091">
    <property type="entry name" value="TTC17 PROTEIN"/>
    <property type="match status" value="1"/>
</dbReference>
<dbReference type="Pfam" id="PF13181">
    <property type="entry name" value="TPR_8"/>
    <property type="match status" value="1"/>
</dbReference>
<dbReference type="InterPro" id="IPR019734">
    <property type="entry name" value="TPR_rpt"/>
</dbReference>
<accession>A0AAD8A9P3</accession>
<feature type="repeat" description="TPR" evidence="3">
    <location>
        <begin position="1121"/>
        <end position="1154"/>
    </location>
</feature>
<dbReference type="PANTHER" id="PTHR16091:SF1">
    <property type="entry name" value="TETRATRICOPEPTIDE REPEAT PROTEIN 17"/>
    <property type="match status" value="1"/>
</dbReference>
<keyword evidence="2 3" id="KW-0802">TPR repeat</keyword>
<evidence type="ECO:0000256" key="1">
    <source>
        <dbReference type="ARBA" id="ARBA00022737"/>
    </source>
</evidence>
<keyword evidence="7" id="KW-1185">Reference proteome</keyword>
<dbReference type="InterPro" id="IPR052630">
    <property type="entry name" value="TTC17"/>
</dbReference>
<dbReference type="GO" id="GO:0030041">
    <property type="term" value="P:actin filament polymerization"/>
    <property type="evidence" value="ECO:0007669"/>
    <property type="project" value="TreeGrafter"/>
</dbReference>
<protein>
    <recommendedName>
        <fullName evidence="8">Tetratricopeptide repeat protein 17</fullName>
    </recommendedName>
</protein>
<reference evidence="6" key="2">
    <citation type="submission" date="2023-05" db="EMBL/GenBank/DDBJ databases">
        <authorList>
            <person name="Fouks B."/>
        </authorList>
    </citation>
    <scope>NUCLEOTIDE SEQUENCE</scope>
    <source>
        <strain evidence="6">Stay&amp;Tobe</strain>
        <tissue evidence="6">Testes</tissue>
    </source>
</reference>
<keyword evidence="5" id="KW-0732">Signal</keyword>
<proteinExistence type="predicted"/>
<reference evidence="6" key="1">
    <citation type="journal article" date="2023" name="IScience">
        <title>Live-bearing cockroach genome reveals convergent evolutionary mechanisms linked to viviparity in insects and beyond.</title>
        <authorList>
            <person name="Fouks B."/>
            <person name="Harrison M.C."/>
            <person name="Mikhailova A.A."/>
            <person name="Marchal E."/>
            <person name="English S."/>
            <person name="Carruthers M."/>
            <person name="Jennings E.C."/>
            <person name="Chiamaka E.L."/>
            <person name="Frigard R.A."/>
            <person name="Pippel M."/>
            <person name="Attardo G.M."/>
            <person name="Benoit J.B."/>
            <person name="Bornberg-Bauer E."/>
            <person name="Tobe S.S."/>
        </authorList>
    </citation>
    <scope>NUCLEOTIDE SEQUENCE</scope>
    <source>
        <strain evidence="6">Stay&amp;Tobe</strain>
    </source>
</reference>
<dbReference type="Proteomes" id="UP001233999">
    <property type="component" value="Unassembled WGS sequence"/>
</dbReference>